<evidence type="ECO:0000313" key="3">
    <source>
        <dbReference type="Proteomes" id="UP000244905"/>
    </source>
</evidence>
<name>A0A2V1ISL3_9BACT</name>
<dbReference type="SUPFAM" id="SSF50969">
    <property type="entry name" value="YVTN repeat-like/Quinoprotein amine dehydrogenase"/>
    <property type="match status" value="1"/>
</dbReference>
<dbReference type="EMBL" id="PUEC01000001">
    <property type="protein sequence ID" value="PWB04476.1"/>
    <property type="molecule type" value="Genomic_DNA"/>
</dbReference>
<dbReference type="AlphaFoldDB" id="A0A2V1ISL3"/>
<evidence type="ECO:0008006" key="4">
    <source>
        <dbReference type="Google" id="ProtNLM"/>
    </source>
</evidence>
<gene>
    <name evidence="2" type="ORF">C5O23_00730</name>
</gene>
<reference evidence="3" key="1">
    <citation type="submission" date="2018-02" db="EMBL/GenBank/DDBJ databases">
        <authorList>
            <person name="Clavel T."/>
            <person name="Strowig T."/>
        </authorList>
    </citation>
    <scope>NUCLEOTIDE SEQUENCE [LARGE SCALE GENOMIC DNA]</scope>
    <source>
        <strain evidence="3">DSM 103720</strain>
    </source>
</reference>
<organism evidence="2 3">
    <name type="scientific">Duncaniella muris</name>
    <dbReference type="NCBI Taxonomy" id="2094150"/>
    <lineage>
        <taxon>Bacteria</taxon>
        <taxon>Pseudomonadati</taxon>
        <taxon>Bacteroidota</taxon>
        <taxon>Bacteroidia</taxon>
        <taxon>Bacteroidales</taxon>
        <taxon>Muribaculaceae</taxon>
        <taxon>Duncaniella</taxon>
    </lineage>
</organism>
<dbReference type="GeneID" id="82524872"/>
<protein>
    <recommendedName>
        <fullName evidence="4">6-bladed beta-propeller</fullName>
    </recommendedName>
</protein>
<keyword evidence="1" id="KW-0732">Signal</keyword>
<dbReference type="RefSeq" id="WP_107031032.1">
    <property type="nucleotide sequence ID" value="NZ_CARXIO010000053.1"/>
</dbReference>
<dbReference type="PROSITE" id="PS51257">
    <property type="entry name" value="PROKAR_LIPOPROTEIN"/>
    <property type="match status" value="1"/>
</dbReference>
<evidence type="ECO:0000256" key="1">
    <source>
        <dbReference type="SAM" id="SignalP"/>
    </source>
</evidence>
<dbReference type="Pfam" id="PF17170">
    <property type="entry name" value="DUF5128"/>
    <property type="match status" value="1"/>
</dbReference>
<accession>A0A2V1ISL3</accession>
<proteinExistence type="predicted"/>
<dbReference type="Proteomes" id="UP000244905">
    <property type="component" value="Unassembled WGS sequence"/>
</dbReference>
<keyword evidence="3" id="KW-1185">Reference proteome</keyword>
<evidence type="ECO:0000313" key="2">
    <source>
        <dbReference type="EMBL" id="PWB04476.1"/>
    </source>
</evidence>
<feature type="signal peptide" evidence="1">
    <location>
        <begin position="1"/>
        <end position="23"/>
    </location>
</feature>
<sequence length="331" mass="36606">MRFFNKILLIVLPVLAVSCGHSGDNSLDKDVDISQNVIPFELDTISVGNGAGIYSFGSMIVVVDGHAKDRILTIIDLPSLKVKGQIAQFGPGPDEITVPGAVFIDNSGKSISIFDYGQLKIATYDIDSALVKADYSPSIKADFNNRQFPDRYVHVNDSIGFARSITMDPKSRGYSQGLCKYNITTGELTEISDPERMAGLKSLFGISLADSIIAEGATNNDILNIYNFKGELLHKTEGPDYSSEVMKDKVFFREIEVIPHYILASYSGREGENAYSADRIRVYKHDGSYVKTLIVGKNITDMAYNQASNRLFCIFNDENIQFGYIELDDIL</sequence>
<dbReference type="InterPro" id="IPR011044">
    <property type="entry name" value="Quino_amine_DH_bsu"/>
</dbReference>
<comment type="caution">
    <text evidence="2">The sequence shown here is derived from an EMBL/GenBank/DDBJ whole genome shotgun (WGS) entry which is preliminary data.</text>
</comment>
<feature type="chain" id="PRO_5016058247" description="6-bladed beta-propeller" evidence="1">
    <location>
        <begin position="24"/>
        <end position="331"/>
    </location>
</feature>